<proteinExistence type="predicted"/>
<gene>
    <name evidence="1" type="ORF">NDN08_006136</name>
</gene>
<reference evidence="1 2" key="1">
    <citation type="journal article" date="2023" name="Nat. Commun.">
        <title>Origin of minicircular mitochondrial genomes in red algae.</title>
        <authorList>
            <person name="Lee Y."/>
            <person name="Cho C.H."/>
            <person name="Lee Y.M."/>
            <person name="Park S.I."/>
            <person name="Yang J.H."/>
            <person name="West J.A."/>
            <person name="Bhattacharya D."/>
            <person name="Yoon H.S."/>
        </authorList>
    </citation>
    <scope>NUCLEOTIDE SEQUENCE [LARGE SCALE GENOMIC DNA]</scope>
    <source>
        <strain evidence="1 2">CCMP1338</strain>
        <tissue evidence="1">Whole cell</tissue>
    </source>
</reference>
<organism evidence="1 2">
    <name type="scientific">Rhodosorus marinus</name>
    <dbReference type="NCBI Taxonomy" id="101924"/>
    <lineage>
        <taxon>Eukaryota</taxon>
        <taxon>Rhodophyta</taxon>
        <taxon>Stylonematophyceae</taxon>
        <taxon>Stylonematales</taxon>
        <taxon>Stylonemataceae</taxon>
        <taxon>Rhodosorus</taxon>
    </lineage>
</organism>
<comment type="caution">
    <text evidence="1">The sequence shown here is derived from an EMBL/GenBank/DDBJ whole genome shotgun (WGS) entry which is preliminary data.</text>
</comment>
<name>A0AAV8UQF6_9RHOD</name>
<sequence length="268" mass="29263">MGVGGFLLGRARGDGPKSKGNLVGRLEAVDSENGNPMQMLENMGIKTQQLGNGREFSEAVEYVHEENMQATAKELWSMAYPEAHAANGQSTSSDTSYYMEDSASVLEEEYYVLDNPPEEVTGKFLFTPLTPTEESSYAGGDWEKSENEKEVKSKWCSFSVNESGCKEVDSDFLPVSELQGEGNEPGRGIPDRSSRSVAELVSDTFTDLHPGIIKGSRRRIAKLVSRTFTDFHPGREGVTAAGHVDAEFRDTPCATARGTRQKGLGPIH</sequence>
<protein>
    <submittedName>
        <fullName evidence="1">Uncharacterized protein</fullName>
    </submittedName>
</protein>
<evidence type="ECO:0000313" key="1">
    <source>
        <dbReference type="EMBL" id="KAJ8902816.1"/>
    </source>
</evidence>
<keyword evidence="2" id="KW-1185">Reference proteome</keyword>
<accession>A0AAV8UQF6</accession>
<evidence type="ECO:0000313" key="2">
    <source>
        <dbReference type="Proteomes" id="UP001157974"/>
    </source>
</evidence>
<dbReference type="Proteomes" id="UP001157974">
    <property type="component" value="Unassembled WGS sequence"/>
</dbReference>
<dbReference type="EMBL" id="JAMWBK010000008">
    <property type="protein sequence ID" value="KAJ8902816.1"/>
    <property type="molecule type" value="Genomic_DNA"/>
</dbReference>
<dbReference type="AlphaFoldDB" id="A0AAV8UQF6"/>